<feature type="transmembrane region" description="Helical" evidence="1">
    <location>
        <begin position="76"/>
        <end position="103"/>
    </location>
</feature>
<sequence>MGKFWNSLYQKYRGSKLYCYAEKHPRWKSFLEILYRYRYGNVLWIGIIYPIWFKSLESRITVSTGYHIMHTHMDDLIPFCEWFIVPYFLWFIYIFAGLVYFMFTNKEDFYKVSLFLFIGMIASLVICEIYPNGTDFRPAYLSEKNIFMIMVKNLYRVDTPTNVFPSIHAYNSLCMHIALLKSKELRAARYGKFVRYFSCFLCIFICIATLVLKQHSVLDVGGAILLCFITYGFVYGYPSFALGEYWEKKSERKETNSIG</sequence>
<protein>
    <submittedName>
        <fullName evidence="2">Phosphatase PAP2 family protein</fullName>
    </submittedName>
</protein>
<name>A0A930DQL0_9FIRM</name>
<dbReference type="SUPFAM" id="SSF48317">
    <property type="entry name" value="Acid phosphatase/Vanadium-dependent haloperoxidase"/>
    <property type="match status" value="1"/>
</dbReference>
<evidence type="ECO:0000313" key="2">
    <source>
        <dbReference type="EMBL" id="MBF1283316.1"/>
    </source>
</evidence>
<accession>A0A930DQL0</accession>
<feature type="transmembrane region" description="Helical" evidence="1">
    <location>
        <begin position="193"/>
        <end position="211"/>
    </location>
</feature>
<dbReference type="AlphaFoldDB" id="A0A930DQL0"/>
<organism evidence="2 3">
    <name type="scientific">Oribacterium parvum</name>
    <dbReference type="NCBI Taxonomy" id="1501329"/>
    <lineage>
        <taxon>Bacteria</taxon>
        <taxon>Bacillati</taxon>
        <taxon>Bacillota</taxon>
        <taxon>Clostridia</taxon>
        <taxon>Lachnospirales</taxon>
        <taxon>Lachnospiraceae</taxon>
        <taxon>Oribacterium</taxon>
    </lineage>
</organism>
<keyword evidence="1" id="KW-1133">Transmembrane helix</keyword>
<feature type="transmembrane region" description="Helical" evidence="1">
    <location>
        <begin position="223"/>
        <end position="243"/>
    </location>
</feature>
<dbReference type="EMBL" id="JABZRD010000090">
    <property type="protein sequence ID" value="MBF1283316.1"/>
    <property type="molecule type" value="Genomic_DNA"/>
</dbReference>
<dbReference type="InterPro" id="IPR036938">
    <property type="entry name" value="PAP2/HPO_sf"/>
</dbReference>
<comment type="caution">
    <text evidence="2">The sequence shown here is derived from an EMBL/GenBank/DDBJ whole genome shotgun (WGS) entry which is preliminary data.</text>
</comment>
<reference evidence="2" key="1">
    <citation type="submission" date="2020-04" db="EMBL/GenBank/DDBJ databases">
        <title>Deep metagenomics examines the oral microbiome during advanced dental caries in children, revealing novel taxa and co-occurrences with host molecules.</title>
        <authorList>
            <person name="Baker J.L."/>
            <person name="Morton J.T."/>
            <person name="Dinis M."/>
            <person name="Alvarez R."/>
            <person name="Tran N.C."/>
            <person name="Knight R."/>
            <person name="Edlund A."/>
        </authorList>
    </citation>
    <scope>NUCLEOTIDE SEQUENCE</scope>
    <source>
        <strain evidence="2">JCVI_24_bin.2</strain>
    </source>
</reference>
<feature type="transmembrane region" description="Helical" evidence="1">
    <location>
        <begin position="109"/>
        <end position="130"/>
    </location>
</feature>
<keyword evidence="1" id="KW-0812">Transmembrane</keyword>
<feature type="transmembrane region" description="Helical" evidence="1">
    <location>
        <begin position="37"/>
        <end position="56"/>
    </location>
</feature>
<proteinExistence type="predicted"/>
<evidence type="ECO:0000313" key="3">
    <source>
        <dbReference type="Proteomes" id="UP000709351"/>
    </source>
</evidence>
<evidence type="ECO:0000256" key="1">
    <source>
        <dbReference type="SAM" id="Phobius"/>
    </source>
</evidence>
<dbReference type="Proteomes" id="UP000709351">
    <property type="component" value="Unassembled WGS sequence"/>
</dbReference>
<gene>
    <name evidence="2" type="ORF">HXM93_02100</name>
</gene>
<keyword evidence="1" id="KW-0472">Membrane</keyword>